<dbReference type="AlphaFoldDB" id="A0A848LMA4"/>
<sequence>MRSSPSPLEQPSAPIPVMARERRARPWVLVACLGIALASVLPLLGLDGWPYNHEGFSLFERAEAFRRAFVAGDFFPLWTPFSHNGHGSPWPFFYHRLFTTLSGGWAWGLGSAFRGVQVALVLVLFVGALGMVAAARMLGLSPWLQVLAAFLFCFSPYAYLDWVVRGAGAELCAMMLYPWLLWACLRLRDEGRGGGWVGLILAALFSAHMVMFLYAFFTLAVALGFMLRRWGWRATLVATGQAALVVLVLCAPYAVLMVRLEKHFNTGALASWVPDREYVSLVRYFWDRKFHWGKQWEGLTPEIGRAVSLGLLVLGGVRLASRGGVRSRGSTWAFLLGCAAIYAVLQLPLSAPFYRAVPFAHLLQFPWRLVAYLTALLVLVLCLLVEDTAGQGGWRRRLSWGVVGLTIFTGLWFGWRATHPRYPVADRAGIESELAALDRPWSGGEYIPRSVVEGGVPPPAAFLAHEGCERLDAEPREALHGALHFDRITLSVASSRGCAVRFNQFVTPFIAADADASARFVTTQAGTLEVQLPAGEHRVVLRRRGFFELLSRQLVYAQSP</sequence>
<accession>A0A848LMA4</accession>
<evidence type="ECO:0000313" key="2">
    <source>
        <dbReference type="EMBL" id="NMO18800.1"/>
    </source>
</evidence>
<feature type="transmembrane region" description="Helical" evidence="1">
    <location>
        <begin position="166"/>
        <end position="185"/>
    </location>
</feature>
<name>A0A848LMA4_9BACT</name>
<feature type="transmembrane region" description="Helical" evidence="1">
    <location>
        <begin position="232"/>
        <end position="256"/>
    </location>
</feature>
<dbReference type="RefSeq" id="WP_169348060.1">
    <property type="nucleotide sequence ID" value="NZ_JABBJJ010000154.1"/>
</dbReference>
<gene>
    <name evidence="2" type="ORF">HG543_28630</name>
</gene>
<organism evidence="2 3">
    <name type="scientific">Pyxidicoccus fallax</name>
    <dbReference type="NCBI Taxonomy" id="394095"/>
    <lineage>
        <taxon>Bacteria</taxon>
        <taxon>Pseudomonadati</taxon>
        <taxon>Myxococcota</taxon>
        <taxon>Myxococcia</taxon>
        <taxon>Myxococcales</taxon>
        <taxon>Cystobacterineae</taxon>
        <taxon>Myxococcaceae</taxon>
        <taxon>Pyxidicoccus</taxon>
    </lineage>
</organism>
<feature type="transmembrane region" description="Helical" evidence="1">
    <location>
        <begin position="369"/>
        <end position="386"/>
    </location>
</feature>
<feature type="transmembrane region" description="Helical" evidence="1">
    <location>
        <begin position="331"/>
        <end position="349"/>
    </location>
</feature>
<dbReference type="EMBL" id="JABBJJ010000154">
    <property type="protein sequence ID" value="NMO18800.1"/>
    <property type="molecule type" value="Genomic_DNA"/>
</dbReference>
<protein>
    <recommendedName>
        <fullName evidence="4">Membrane protein 6-pyruvoyl-tetrahydropterin synthase-related domain-containing protein</fullName>
    </recommendedName>
</protein>
<feature type="transmembrane region" description="Helical" evidence="1">
    <location>
        <begin position="27"/>
        <end position="46"/>
    </location>
</feature>
<keyword evidence="3" id="KW-1185">Reference proteome</keyword>
<evidence type="ECO:0000256" key="1">
    <source>
        <dbReference type="SAM" id="Phobius"/>
    </source>
</evidence>
<reference evidence="2 3" key="1">
    <citation type="submission" date="2020-04" db="EMBL/GenBank/DDBJ databases">
        <title>Draft genome of Pyxidicoccus fallax type strain.</title>
        <authorList>
            <person name="Whitworth D.E."/>
        </authorList>
    </citation>
    <scope>NUCLEOTIDE SEQUENCE [LARGE SCALE GENOMIC DNA]</scope>
    <source>
        <strain evidence="2 3">DSM 14698</strain>
    </source>
</reference>
<proteinExistence type="predicted"/>
<keyword evidence="1" id="KW-0472">Membrane</keyword>
<feature type="transmembrane region" description="Helical" evidence="1">
    <location>
        <begin position="115"/>
        <end position="135"/>
    </location>
</feature>
<evidence type="ECO:0008006" key="4">
    <source>
        <dbReference type="Google" id="ProtNLM"/>
    </source>
</evidence>
<dbReference type="Proteomes" id="UP000518300">
    <property type="component" value="Unassembled WGS sequence"/>
</dbReference>
<evidence type="ECO:0000313" key="3">
    <source>
        <dbReference type="Proteomes" id="UP000518300"/>
    </source>
</evidence>
<feature type="transmembrane region" description="Helical" evidence="1">
    <location>
        <begin position="197"/>
        <end position="226"/>
    </location>
</feature>
<comment type="caution">
    <text evidence="2">The sequence shown here is derived from an EMBL/GenBank/DDBJ whole genome shotgun (WGS) entry which is preliminary data.</text>
</comment>
<keyword evidence="1" id="KW-0812">Transmembrane</keyword>
<feature type="transmembrane region" description="Helical" evidence="1">
    <location>
        <begin position="398"/>
        <end position="415"/>
    </location>
</feature>
<keyword evidence="1" id="KW-1133">Transmembrane helix</keyword>